<dbReference type="Pfam" id="PF14299">
    <property type="entry name" value="PP2"/>
    <property type="match status" value="1"/>
</dbReference>
<gene>
    <name evidence="2" type="ORF">CTI12_AA282610</name>
</gene>
<dbReference type="STRING" id="35608.A0A2U1NCS9"/>
<dbReference type="GO" id="GO:0016301">
    <property type="term" value="F:kinase activity"/>
    <property type="evidence" value="ECO:0007669"/>
    <property type="project" value="UniProtKB-KW"/>
</dbReference>
<feature type="signal peptide" evidence="1">
    <location>
        <begin position="1"/>
        <end position="18"/>
    </location>
</feature>
<dbReference type="AlphaFoldDB" id="A0A2U1NCS9"/>
<name>A0A2U1NCS9_ARTAN</name>
<dbReference type="Proteomes" id="UP000245207">
    <property type="component" value="Unassembled WGS sequence"/>
</dbReference>
<keyword evidence="3" id="KW-1185">Reference proteome</keyword>
<comment type="caution">
    <text evidence="2">The sequence shown here is derived from an EMBL/GenBank/DDBJ whole genome shotgun (WGS) entry which is preliminary data.</text>
</comment>
<dbReference type="PANTHER" id="PTHR32278:SF135">
    <property type="entry name" value="F-BOX PROTEIN PP2-B12"/>
    <property type="match status" value="1"/>
</dbReference>
<keyword evidence="2" id="KW-0808">Transferase</keyword>
<keyword evidence="2" id="KW-0418">Kinase</keyword>
<evidence type="ECO:0000313" key="3">
    <source>
        <dbReference type="Proteomes" id="UP000245207"/>
    </source>
</evidence>
<dbReference type="EMBL" id="PKPP01003100">
    <property type="protein sequence ID" value="PWA71319.1"/>
    <property type="molecule type" value="Genomic_DNA"/>
</dbReference>
<evidence type="ECO:0000313" key="2">
    <source>
        <dbReference type="EMBL" id="PWA71319.1"/>
    </source>
</evidence>
<accession>A0A2U1NCS9</accession>
<proteinExistence type="predicted"/>
<dbReference type="OrthoDB" id="1918565at2759"/>
<dbReference type="PANTHER" id="PTHR32278">
    <property type="entry name" value="F-BOX DOMAIN-CONTAINING PROTEIN"/>
    <property type="match status" value="1"/>
</dbReference>
<reference evidence="2 3" key="1">
    <citation type="journal article" date="2018" name="Mol. Plant">
        <title>The genome of Artemisia annua provides insight into the evolution of Asteraceae family and artemisinin biosynthesis.</title>
        <authorList>
            <person name="Shen Q."/>
            <person name="Zhang L."/>
            <person name="Liao Z."/>
            <person name="Wang S."/>
            <person name="Yan T."/>
            <person name="Shi P."/>
            <person name="Liu M."/>
            <person name="Fu X."/>
            <person name="Pan Q."/>
            <person name="Wang Y."/>
            <person name="Lv Z."/>
            <person name="Lu X."/>
            <person name="Zhang F."/>
            <person name="Jiang W."/>
            <person name="Ma Y."/>
            <person name="Chen M."/>
            <person name="Hao X."/>
            <person name="Li L."/>
            <person name="Tang Y."/>
            <person name="Lv G."/>
            <person name="Zhou Y."/>
            <person name="Sun X."/>
            <person name="Brodelius P.E."/>
            <person name="Rose J.K.C."/>
            <person name="Tang K."/>
        </authorList>
    </citation>
    <scope>NUCLEOTIDE SEQUENCE [LARGE SCALE GENOMIC DNA]</scope>
    <source>
        <strain evidence="3">cv. Huhao1</strain>
        <tissue evidence="2">Leaf</tissue>
    </source>
</reference>
<dbReference type="InterPro" id="IPR025886">
    <property type="entry name" value="PP2-like"/>
</dbReference>
<keyword evidence="1" id="KW-0732">Signal</keyword>
<feature type="chain" id="PRO_5015569955" evidence="1">
    <location>
        <begin position="19"/>
        <end position="158"/>
    </location>
</feature>
<protein>
    <submittedName>
        <fullName evidence="2">Serine-threonine/tyrosine-protein kinase catalytic domain-containing protein</fullName>
    </submittedName>
</protein>
<sequence>MDHITFFLLVLKFGEVLVITGGYKFQIPRRIESQEVSPETTYAAFLVFKLPQDQSTFEAPIEMYDANADSKESFIYLASPPHTPVIGPKFEENTYNPLNRYKGNALPQQRTDGWMEVEIWQFKTKTTPESVPMDLKFEHPRKKNLKGLIVQGIELRPI</sequence>
<evidence type="ECO:0000256" key="1">
    <source>
        <dbReference type="SAM" id="SignalP"/>
    </source>
</evidence>
<organism evidence="2 3">
    <name type="scientific">Artemisia annua</name>
    <name type="common">Sweet wormwood</name>
    <dbReference type="NCBI Taxonomy" id="35608"/>
    <lineage>
        <taxon>Eukaryota</taxon>
        <taxon>Viridiplantae</taxon>
        <taxon>Streptophyta</taxon>
        <taxon>Embryophyta</taxon>
        <taxon>Tracheophyta</taxon>
        <taxon>Spermatophyta</taxon>
        <taxon>Magnoliopsida</taxon>
        <taxon>eudicotyledons</taxon>
        <taxon>Gunneridae</taxon>
        <taxon>Pentapetalae</taxon>
        <taxon>asterids</taxon>
        <taxon>campanulids</taxon>
        <taxon>Asterales</taxon>
        <taxon>Asteraceae</taxon>
        <taxon>Asteroideae</taxon>
        <taxon>Anthemideae</taxon>
        <taxon>Artemisiinae</taxon>
        <taxon>Artemisia</taxon>
    </lineage>
</organism>